<keyword evidence="8" id="KW-0969">Cilium</keyword>
<evidence type="ECO:0000259" key="6">
    <source>
        <dbReference type="Pfam" id="PF02465"/>
    </source>
</evidence>
<keyword evidence="3" id="KW-0175">Coiled coil</keyword>
<evidence type="ECO:0000256" key="5">
    <source>
        <dbReference type="RuleBase" id="RU362066"/>
    </source>
</evidence>
<comment type="similarity">
    <text evidence="1 5">Belongs to the FliD family.</text>
</comment>
<comment type="subunit">
    <text evidence="2 5">Homopentamer.</text>
</comment>
<keyword evidence="8" id="KW-0282">Flagellum</keyword>
<keyword evidence="9" id="KW-1185">Reference proteome</keyword>
<dbReference type="Proteomes" id="UP001358324">
    <property type="component" value="Unassembled WGS sequence"/>
</dbReference>
<feature type="domain" description="Flagellar hook-associated protein 2 N-terminal" evidence="6">
    <location>
        <begin position="8"/>
        <end position="105"/>
    </location>
</feature>
<evidence type="ECO:0000256" key="3">
    <source>
        <dbReference type="ARBA" id="ARBA00023054"/>
    </source>
</evidence>
<keyword evidence="5" id="KW-0964">Secreted</keyword>
<dbReference type="Pfam" id="PF07195">
    <property type="entry name" value="FliD_C"/>
    <property type="match status" value="1"/>
</dbReference>
<evidence type="ECO:0000259" key="7">
    <source>
        <dbReference type="Pfam" id="PF07195"/>
    </source>
</evidence>
<comment type="subcellular location">
    <subcellularLocation>
        <location evidence="5">Secreted</location>
    </subcellularLocation>
    <subcellularLocation>
        <location evidence="5">Bacterial flagellum</location>
    </subcellularLocation>
</comment>
<dbReference type="Pfam" id="PF07196">
    <property type="entry name" value="Flagellin_IN"/>
    <property type="match status" value="1"/>
</dbReference>
<evidence type="ECO:0000256" key="2">
    <source>
        <dbReference type="ARBA" id="ARBA00011255"/>
    </source>
</evidence>
<keyword evidence="8" id="KW-0966">Cell projection</keyword>
<dbReference type="Pfam" id="PF02465">
    <property type="entry name" value="FliD_N"/>
    <property type="match status" value="1"/>
</dbReference>
<evidence type="ECO:0000256" key="4">
    <source>
        <dbReference type="ARBA" id="ARBA00023143"/>
    </source>
</evidence>
<dbReference type="InterPro" id="IPR010809">
    <property type="entry name" value="FliD_C"/>
</dbReference>
<organism evidence="8 9">
    <name type="scientific">Luteimonas flava</name>
    <dbReference type="NCBI Taxonomy" id="3115822"/>
    <lineage>
        <taxon>Bacteria</taxon>
        <taxon>Pseudomonadati</taxon>
        <taxon>Pseudomonadota</taxon>
        <taxon>Gammaproteobacteria</taxon>
        <taxon>Lysobacterales</taxon>
        <taxon>Lysobacteraceae</taxon>
        <taxon>Luteimonas</taxon>
    </lineage>
</organism>
<proteinExistence type="inferred from homology"/>
<protein>
    <recommendedName>
        <fullName evidence="5">Flagellar hook-associated protein 2</fullName>
        <shortName evidence="5">HAP2</shortName>
    </recommendedName>
    <alternativeName>
        <fullName evidence="5">Flagellar cap protein</fullName>
    </alternativeName>
</protein>
<evidence type="ECO:0000313" key="9">
    <source>
        <dbReference type="Proteomes" id="UP001358324"/>
    </source>
</evidence>
<dbReference type="InterPro" id="IPR003481">
    <property type="entry name" value="FliD_N"/>
</dbReference>
<dbReference type="EMBL" id="JAZHBM010000003">
    <property type="protein sequence ID" value="MEF3083588.1"/>
    <property type="molecule type" value="Genomic_DNA"/>
</dbReference>
<feature type="domain" description="Flagellar hook-associated protein 2 C-terminal" evidence="7">
    <location>
        <begin position="210"/>
        <end position="426"/>
    </location>
</feature>
<dbReference type="InterPro" id="IPR010810">
    <property type="entry name" value="Flagellin_hook_IN_motif"/>
</dbReference>
<dbReference type="RefSeq" id="WP_332079296.1">
    <property type="nucleotide sequence ID" value="NZ_JAZHBM010000003.1"/>
</dbReference>
<evidence type="ECO:0000256" key="1">
    <source>
        <dbReference type="ARBA" id="ARBA00009764"/>
    </source>
</evidence>
<comment type="caution">
    <text evidence="8">The sequence shown here is derived from an EMBL/GenBank/DDBJ whole genome shotgun (WGS) entry which is preliminary data.</text>
</comment>
<gene>
    <name evidence="8" type="primary">fliD</name>
    <name evidence="8" type="ORF">V3391_15335</name>
</gene>
<sequence length="442" mass="44969">MALGVVGSGIDPTTTAKQLVASERAPADARFAKTETKIKAEVSAIGSLRSAMSNLQSALRTLSGTQTSMARTVGLSANTAFAATASGGAPTGQYQVEVLALASAQKQSSAALASDKTVVGTGTLAIGAGEHQFSIELADGKNTLADLRDAINTAAAGKGVQAAIITGDDGAHLVLTALDSGTSKAITLDASGGDGDLQALVSGMSEIAPAQDALVKVDGITRTSASNTLTDLVPGVSFTLKKAAPGEPVQMTVSNDSAAQLSGVKAFVEKFNAALYAVASATNYNATTKVAAALNGDAMVRGMSRELRDMIGGDVIALKELGITIGKDGTLTLNEANFNAGLAKDPTAVGTIFGAGDASLGTRMGTSMTAILDSNGPLKTRDESLTQRTKVLTQQRDALDRRMSLAEARYKAQFIALDTLVTKLQSSSNFLTQQLSSSTSAS</sequence>
<accession>A0ABU7WJ77</accession>
<comment type="function">
    <text evidence="5">Required for morphogenesis and for the elongation of the flagellar filament by facilitating polymerization of the flagellin monomers at the tip of growing filament. Forms a capping structure, which prevents flagellin subunits (transported through the central channel of the flagellum) from leaking out without polymerization at the distal end.</text>
</comment>
<dbReference type="PANTHER" id="PTHR30288">
    <property type="entry name" value="FLAGELLAR CAP/ASSEMBLY PROTEIN FLID"/>
    <property type="match status" value="1"/>
</dbReference>
<reference evidence="8 9" key="1">
    <citation type="submission" date="2024-01" db="EMBL/GenBank/DDBJ databases">
        <title>Novel species of the genus Luteimonas isolated from rivers.</title>
        <authorList>
            <person name="Lu H."/>
        </authorList>
    </citation>
    <scope>NUCLEOTIDE SEQUENCE [LARGE SCALE GENOMIC DNA]</scope>
    <source>
        <strain evidence="8 9">SMYT11W</strain>
    </source>
</reference>
<evidence type="ECO:0000313" key="8">
    <source>
        <dbReference type="EMBL" id="MEF3083588.1"/>
    </source>
</evidence>
<keyword evidence="4 5" id="KW-0975">Bacterial flagellum</keyword>
<name>A0ABU7WJ77_9GAMM</name>
<dbReference type="InterPro" id="IPR040026">
    <property type="entry name" value="FliD"/>
</dbReference>
<dbReference type="PANTHER" id="PTHR30288:SF0">
    <property type="entry name" value="FLAGELLAR HOOK-ASSOCIATED PROTEIN 2"/>
    <property type="match status" value="1"/>
</dbReference>